<evidence type="ECO:0000256" key="1">
    <source>
        <dbReference type="ARBA" id="ARBA00004442"/>
    </source>
</evidence>
<dbReference type="Proteomes" id="UP001597441">
    <property type="component" value="Unassembled WGS sequence"/>
</dbReference>
<evidence type="ECO:0000256" key="7">
    <source>
        <dbReference type="ARBA" id="ARBA00023237"/>
    </source>
</evidence>
<keyword evidence="6" id="KW-0472">Membrane</keyword>
<evidence type="ECO:0000313" key="10">
    <source>
        <dbReference type="Proteomes" id="UP001597441"/>
    </source>
</evidence>
<dbReference type="InterPro" id="IPR003423">
    <property type="entry name" value="OMP_efflux"/>
</dbReference>
<evidence type="ECO:0000256" key="3">
    <source>
        <dbReference type="ARBA" id="ARBA00022448"/>
    </source>
</evidence>
<sequence length="250" mass="28721">MKLSLKHLGLFLFCLLSIYYGNAQNDISKSSNSLNDEIGIPPLQVVLDSVLKKNAMLKFRKHHIEVKATTLKSERTYWTRNIGLQADTRYGTYDTYQSSADSQTNSVYTSSTTSQINYGVGVYIKFPIFDFLNRKNQIKLAKAELEEAKSMKQFQEDEIRQTVIRLYQDLILKQKLLRIKSESLGNGRVNMEMVEREFRNGLVPIAEYVRITSITSNMEMDYEQAKSEFLTVKQLLEDMAGFVFSVTSSN</sequence>
<keyword evidence="5" id="KW-0812">Transmembrane</keyword>
<keyword evidence="7" id="KW-0998">Cell outer membrane</keyword>
<dbReference type="SUPFAM" id="SSF56954">
    <property type="entry name" value="Outer membrane efflux proteins (OEP)"/>
    <property type="match status" value="1"/>
</dbReference>
<evidence type="ECO:0000256" key="6">
    <source>
        <dbReference type="ARBA" id="ARBA00023136"/>
    </source>
</evidence>
<protein>
    <submittedName>
        <fullName evidence="9">TolC family protein</fullName>
    </submittedName>
</protein>
<accession>A0ABW5JRW5</accession>
<dbReference type="PANTHER" id="PTHR30026:SF20">
    <property type="entry name" value="OUTER MEMBRANE PROTEIN TOLC"/>
    <property type="match status" value="1"/>
</dbReference>
<evidence type="ECO:0000256" key="8">
    <source>
        <dbReference type="SAM" id="SignalP"/>
    </source>
</evidence>
<evidence type="ECO:0000256" key="5">
    <source>
        <dbReference type="ARBA" id="ARBA00022692"/>
    </source>
</evidence>
<comment type="caution">
    <text evidence="9">The sequence shown here is derived from an EMBL/GenBank/DDBJ whole genome shotgun (WGS) entry which is preliminary data.</text>
</comment>
<dbReference type="Gene3D" id="1.20.1600.10">
    <property type="entry name" value="Outer membrane efflux proteins (OEP)"/>
    <property type="match status" value="1"/>
</dbReference>
<keyword evidence="3" id="KW-0813">Transport</keyword>
<evidence type="ECO:0000313" key="9">
    <source>
        <dbReference type="EMBL" id="MFD2534475.1"/>
    </source>
</evidence>
<dbReference type="Pfam" id="PF02321">
    <property type="entry name" value="OEP"/>
    <property type="match status" value="1"/>
</dbReference>
<dbReference type="PANTHER" id="PTHR30026">
    <property type="entry name" value="OUTER MEMBRANE PROTEIN TOLC"/>
    <property type="match status" value="1"/>
</dbReference>
<dbReference type="InterPro" id="IPR051906">
    <property type="entry name" value="TolC-like"/>
</dbReference>
<keyword evidence="8" id="KW-0732">Signal</keyword>
<organism evidence="9 10">
    <name type="scientific">Gelatiniphilus marinus</name>
    <dbReference type="NCBI Taxonomy" id="1759464"/>
    <lineage>
        <taxon>Bacteria</taxon>
        <taxon>Pseudomonadati</taxon>
        <taxon>Bacteroidota</taxon>
        <taxon>Flavobacteriia</taxon>
        <taxon>Flavobacteriales</taxon>
        <taxon>Flavobacteriaceae</taxon>
        <taxon>Gelatiniphilus</taxon>
    </lineage>
</organism>
<comment type="subcellular location">
    <subcellularLocation>
        <location evidence="1">Cell outer membrane</location>
    </subcellularLocation>
</comment>
<dbReference type="EMBL" id="JBHULK010000001">
    <property type="protein sequence ID" value="MFD2534475.1"/>
    <property type="molecule type" value="Genomic_DNA"/>
</dbReference>
<comment type="similarity">
    <text evidence="2">Belongs to the outer membrane factor (OMF) (TC 1.B.17) family.</text>
</comment>
<name>A0ABW5JRW5_9FLAO</name>
<proteinExistence type="inferred from homology"/>
<dbReference type="RefSeq" id="WP_388015085.1">
    <property type="nucleotide sequence ID" value="NZ_JBHUDT010000001.1"/>
</dbReference>
<keyword evidence="10" id="KW-1185">Reference proteome</keyword>
<gene>
    <name evidence="9" type="ORF">ACFSQS_05105</name>
</gene>
<feature type="chain" id="PRO_5046047802" evidence="8">
    <location>
        <begin position="24"/>
        <end position="250"/>
    </location>
</feature>
<keyword evidence="4" id="KW-1134">Transmembrane beta strand</keyword>
<reference evidence="10" key="1">
    <citation type="journal article" date="2019" name="Int. J. Syst. Evol. Microbiol.">
        <title>The Global Catalogue of Microorganisms (GCM) 10K type strain sequencing project: providing services to taxonomists for standard genome sequencing and annotation.</title>
        <authorList>
            <consortium name="The Broad Institute Genomics Platform"/>
            <consortium name="The Broad Institute Genome Sequencing Center for Infectious Disease"/>
            <person name="Wu L."/>
            <person name="Ma J."/>
        </authorList>
    </citation>
    <scope>NUCLEOTIDE SEQUENCE [LARGE SCALE GENOMIC DNA]</scope>
    <source>
        <strain evidence="10">KCTC 42903</strain>
    </source>
</reference>
<evidence type="ECO:0000256" key="2">
    <source>
        <dbReference type="ARBA" id="ARBA00007613"/>
    </source>
</evidence>
<evidence type="ECO:0000256" key="4">
    <source>
        <dbReference type="ARBA" id="ARBA00022452"/>
    </source>
</evidence>
<feature type="signal peptide" evidence="8">
    <location>
        <begin position="1"/>
        <end position="23"/>
    </location>
</feature>